<feature type="domain" description="Pro-opiomelanocortin/corticotropin ACTH central region" evidence="12">
    <location>
        <begin position="219"/>
        <end position="255"/>
    </location>
</feature>
<feature type="coiled-coil region" evidence="10">
    <location>
        <begin position="192"/>
        <end position="219"/>
    </location>
</feature>
<dbReference type="Pfam" id="PF08035">
    <property type="entry name" value="Op_neuropeptide"/>
    <property type="match status" value="1"/>
</dbReference>
<keyword evidence="9" id="KW-0257">Endorphin</keyword>
<sequence length="270" mass="31445">MIGSRNDVSLFVRMFARPWQKWYKANRSLRRKQLKRQKSLVEGTTERQRAERPRRKEIRRMRPLLLLVVAATVGVVRAALSRCWERPSCQELGSESSKMECIRFCGFHPHEKTTILGSAHFQRPPSSAFISPSPFPSSSEAKHSYSMEHFRWGKPLGKKRNQAKIPKGKSVDGKSAEFFPGEMRRWELSREKTAAVEEEQVAQEAAEQLSNEHDDKKDKYKMKHFRWSGPVAGKRYGGFMKSWEEHSKRPLLTLFRNVINKEGEEEKRAK</sequence>
<keyword evidence="10" id="KW-0175">Coiled coil</keyword>
<evidence type="ECO:0000256" key="8">
    <source>
        <dbReference type="ARBA" id="ARBA00022729"/>
    </source>
</evidence>
<evidence type="ECO:0000256" key="3">
    <source>
        <dbReference type="ARBA" id="ARBA00004613"/>
    </source>
</evidence>
<accession>A0ABU7DJK9</accession>
<evidence type="ECO:0000256" key="4">
    <source>
        <dbReference type="ARBA" id="ARBA00005832"/>
    </source>
</evidence>
<feature type="domain" description="Pro-opiomelanocortin N-terminal" evidence="13">
    <location>
        <begin position="82"/>
        <end position="125"/>
    </location>
</feature>
<feature type="domain" description="Opiodes neuropeptide" evidence="14">
    <location>
        <begin position="236"/>
        <end position="266"/>
    </location>
</feature>
<dbReference type="InterPro" id="IPR013531">
    <property type="entry name" value="Mcrtin_ACTH_cent"/>
</dbReference>
<feature type="region of interest" description="Disordered" evidence="11">
    <location>
        <begin position="34"/>
        <end position="55"/>
    </location>
</feature>
<feature type="domain" description="Pro-opiomelanocortin/corticotropin ACTH central region" evidence="12">
    <location>
        <begin position="144"/>
        <end position="183"/>
    </location>
</feature>
<proteinExistence type="inferred from homology"/>
<evidence type="ECO:0008006" key="17">
    <source>
        <dbReference type="Google" id="ProtNLM"/>
    </source>
</evidence>
<evidence type="ECO:0000259" key="14">
    <source>
        <dbReference type="SMART" id="SM01365"/>
    </source>
</evidence>
<evidence type="ECO:0000256" key="11">
    <source>
        <dbReference type="SAM" id="MobiDB-lite"/>
    </source>
</evidence>
<dbReference type="SMART" id="SM01365">
    <property type="entry name" value="Op_neuropeptide"/>
    <property type="match status" value="1"/>
</dbReference>
<dbReference type="PANTHER" id="PTHR11416:SF7">
    <property type="entry name" value="PRO-OPIOMELANOCORTIN"/>
    <property type="match status" value="1"/>
</dbReference>
<dbReference type="InterPro" id="IPR050878">
    <property type="entry name" value="POMC-derived_peptides"/>
</dbReference>
<keyword evidence="5" id="KW-0964">Secreted</keyword>
<dbReference type="EMBL" id="JAHUTJ010026070">
    <property type="protein sequence ID" value="MED6274540.1"/>
    <property type="molecule type" value="Genomic_DNA"/>
</dbReference>
<evidence type="ECO:0000313" key="15">
    <source>
        <dbReference type="EMBL" id="MED6274540.1"/>
    </source>
</evidence>
<comment type="subcellular location">
    <subcellularLocation>
        <location evidence="3">Secreted</location>
    </subcellularLocation>
</comment>
<keyword evidence="16" id="KW-1185">Reference proteome</keyword>
<comment type="similarity">
    <text evidence="4">Belongs to the POMC family.</text>
</comment>
<evidence type="ECO:0000256" key="6">
    <source>
        <dbReference type="ARBA" id="ARBA00022685"/>
    </source>
</evidence>
<reference evidence="15 16" key="1">
    <citation type="submission" date="2021-06" db="EMBL/GenBank/DDBJ databases">
        <authorList>
            <person name="Palmer J.M."/>
        </authorList>
    </citation>
    <scope>NUCLEOTIDE SEQUENCE [LARGE SCALE GENOMIC DNA]</scope>
    <source>
        <strain evidence="15 16">CL_MEX2019</strain>
        <tissue evidence="15">Muscle</tissue>
    </source>
</reference>
<dbReference type="InterPro" id="IPR013593">
    <property type="entry name" value="Melanocortin_N"/>
</dbReference>
<organism evidence="15 16">
    <name type="scientific">Characodon lateralis</name>
    <dbReference type="NCBI Taxonomy" id="208331"/>
    <lineage>
        <taxon>Eukaryota</taxon>
        <taxon>Metazoa</taxon>
        <taxon>Chordata</taxon>
        <taxon>Craniata</taxon>
        <taxon>Vertebrata</taxon>
        <taxon>Euteleostomi</taxon>
        <taxon>Actinopterygii</taxon>
        <taxon>Neopterygii</taxon>
        <taxon>Teleostei</taxon>
        <taxon>Neoteleostei</taxon>
        <taxon>Acanthomorphata</taxon>
        <taxon>Ovalentaria</taxon>
        <taxon>Atherinomorphae</taxon>
        <taxon>Cyprinodontiformes</taxon>
        <taxon>Goodeidae</taxon>
        <taxon>Characodon</taxon>
    </lineage>
</organism>
<comment type="function">
    <text evidence="1">Stimulates the adrenal glands to release cortisol.</text>
</comment>
<comment type="caution">
    <text evidence="15">The sequence shown here is derived from an EMBL/GenBank/DDBJ whole genome shotgun (WGS) entry which is preliminary data.</text>
</comment>
<dbReference type="PANTHER" id="PTHR11416">
    <property type="entry name" value="PRO-OPIOMELANOCORTIN"/>
    <property type="match status" value="1"/>
</dbReference>
<evidence type="ECO:0000256" key="1">
    <source>
        <dbReference type="ARBA" id="ARBA00002965"/>
    </source>
</evidence>
<protein>
    <recommendedName>
        <fullName evidence="17">Corticotropin</fullName>
    </recommendedName>
</protein>
<evidence type="ECO:0000256" key="10">
    <source>
        <dbReference type="SAM" id="Coils"/>
    </source>
</evidence>
<dbReference type="SMART" id="SM01363">
    <property type="entry name" value="ACTH_domain"/>
    <property type="match status" value="2"/>
</dbReference>
<dbReference type="Pfam" id="PF00976">
    <property type="entry name" value="ACTH_domain"/>
    <property type="match status" value="2"/>
</dbReference>
<evidence type="ECO:0000256" key="5">
    <source>
        <dbReference type="ARBA" id="ARBA00022525"/>
    </source>
</evidence>
<keyword evidence="7" id="KW-0372">Hormone</keyword>
<dbReference type="Pfam" id="PF08384">
    <property type="entry name" value="NPP"/>
    <property type="match status" value="1"/>
</dbReference>
<evidence type="ECO:0000256" key="2">
    <source>
        <dbReference type="ARBA" id="ARBA00003192"/>
    </source>
</evidence>
<keyword evidence="8" id="KW-0732">Signal</keyword>
<name>A0ABU7DJK9_9TELE</name>
<evidence type="ECO:0000256" key="9">
    <source>
        <dbReference type="ARBA" id="ARBA00023205"/>
    </source>
</evidence>
<comment type="function">
    <text evidence="2">Endogenous opiate.</text>
</comment>
<dbReference type="InterPro" id="IPR001941">
    <property type="entry name" value="PMOC"/>
</dbReference>
<dbReference type="SMART" id="SM01364">
    <property type="entry name" value="NPP"/>
    <property type="match status" value="1"/>
</dbReference>
<dbReference type="PRINTS" id="PR00383">
    <property type="entry name" value="MELANOCORTIN"/>
</dbReference>
<keyword evidence="6" id="KW-0165">Cleavage on pair of basic residues</keyword>
<dbReference type="InterPro" id="IPR013532">
    <property type="entry name" value="Opioid_neuropept"/>
</dbReference>
<evidence type="ECO:0000259" key="13">
    <source>
        <dbReference type="SMART" id="SM01364"/>
    </source>
</evidence>
<dbReference type="Proteomes" id="UP001352852">
    <property type="component" value="Unassembled WGS sequence"/>
</dbReference>
<gene>
    <name evidence="15" type="ORF">CHARACLAT_017518</name>
</gene>
<evidence type="ECO:0000256" key="7">
    <source>
        <dbReference type="ARBA" id="ARBA00022702"/>
    </source>
</evidence>
<evidence type="ECO:0000259" key="12">
    <source>
        <dbReference type="SMART" id="SM01363"/>
    </source>
</evidence>
<evidence type="ECO:0000313" key="16">
    <source>
        <dbReference type="Proteomes" id="UP001352852"/>
    </source>
</evidence>